<dbReference type="EMBL" id="NBSH01000008">
    <property type="protein sequence ID" value="ORX36342.1"/>
    <property type="molecule type" value="Genomic_DNA"/>
</dbReference>
<feature type="domain" description="NADP-dependent oxidoreductase" evidence="4">
    <location>
        <begin position="20"/>
        <end position="270"/>
    </location>
</feature>
<dbReference type="GO" id="GO:0016491">
    <property type="term" value="F:oxidoreductase activity"/>
    <property type="evidence" value="ECO:0007669"/>
    <property type="project" value="InterPro"/>
</dbReference>
<feature type="active site" description="Proton donor" evidence="1">
    <location>
        <position position="51"/>
    </location>
</feature>
<dbReference type="PROSITE" id="PS00062">
    <property type="entry name" value="ALDOKETO_REDUCTASE_2"/>
    <property type="match status" value="1"/>
</dbReference>
<dbReference type="InterPro" id="IPR023210">
    <property type="entry name" value="NADP_OxRdtase_dom"/>
</dbReference>
<dbReference type="Proteomes" id="UP000193218">
    <property type="component" value="Unassembled WGS sequence"/>
</dbReference>
<evidence type="ECO:0000256" key="3">
    <source>
        <dbReference type="PIRSR" id="PIRSR000097-3"/>
    </source>
</evidence>
<reference evidence="5 6" key="1">
    <citation type="submission" date="2017-03" db="EMBL/GenBank/DDBJ databases">
        <title>Widespread Adenine N6-methylation of Active Genes in Fungi.</title>
        <authorList>
            <consortium name="DOE Joint Genome Institute"/>
            <person name="Mondo S.J."/>
            <person name="Dannebaum R.O."/>
            <person name="Kuo R.C."/>
            <person name="Louie K.B."/>
            <person name="Bewick A.J."/>
            <person name="Labutti K."/>
            <person name="Haridas S."/>
            <person name="Kuo A."/>
            <person name="Salamov A."/>
            <person name="Ahrendt S.R."/>
            <person name="Lau R."/>
            <person name="Bowen B.P."/>
            <person name="Lipzen A."/>
            <person name="Sullivan W."/>
            <person name="Andreopoulos W.B."/>
            <person name="Clum A."/>
            <person name="Lindquist E."/>
            <person name="Daum C."/>
            <person name="Northen T.R."/>
            <person name="Ramamoorthy G."/>
            <person name="Schmitz R.J."/>
            <person name="Gryganskyi A."/>
            <person name="Culley D."/>
            <person name="Magnuson J."/>
            <person name="James T.Y."/>
            <person name="O'Malley M.A."/>
            <person name="Stajich J.E."/>
            <person name="Spatafora J.W."/>
            <person name="Visel A."/>
            <person name="Grigoriev I.V."/>
        </authorList>
    </citation>
    <scope>NUCLEOTIDE SEQUENCE [LARGE SCALE GENOMIC DNA]</scope>
    <source>
        <strain evidence="5 6">NRRL Y-17943</strain>
    </source>
</reference>
<keyword evidence="6" id="KW-1185">Reference proteome</keyword>
<evidence type="ECO:0000313" key="5">
    <source>
        <dbReference type="EMBL" id="ORX36342.1"/>
    </source>
</evidence>
<feature type="site" description="Lowers pKa of active site Tyr" evidence="3">
    <location>
        <position position="76"/>
    </location>
</feature>
<organism evidence="5 6">
    <name type="scientific">Kockovaella imperatae</name>
    <dbReference type="NCBI Taxonomy" id="4999"/>
    <lineage>
        <taxon>Eukaryota</taxon>
        <taxon>Fungi</taxon>
        <taxon>Dikarya</taxon>
        <taxon>Basidiomycota</taxon>
        <taxon>Agaricomycotina</taxon>
        <taxon>Tremellomycetes</taxon>
        <taxon>Tremellales</taxon>
        <taxon>Cuniculitremaceae</taxon>
        <taxon>Kockovaella</taxon>
    </lineage>
</organism>
<dbReference type="STRING" id="4999.A0A1Y1UE87"/>
<dbReference type="OrthoDB" id="416253at2759"/>
<dbReference type="SUPFAM" id="SSF51430">
    <property type="entry name" value="NAD(P)-linked oxidoreductase"/>
    <property type="match status" value="1"/>
</dbReference>
<protein>
    <submittedName>
        <fullName evidence="5">NADP-dependent oxidoreductase domain-containing protein</fullName>
    </submittedName>
</protein>
<feature type="binding site" evidence="2">
    <location>
        <position position="108"/>
    </location>
    <ligand>
        <name>substrate</name>
    </ligand>
</feature>
<sequence>MSIPRVKLNDGTSIPVVGFGTGSAFYQKECREAVAGALETGFDSLDLAQSYGNSEYVGQAIKEWGGKREDLYILTKFVKRNGTVDPRGSLQDELEKLGVDHVDMFLIHNPNAIADVSYADVWKTMEDLKKEGLTKSIGVSNFMQEHLEQLEKVWTVPPAVNQIRYNPALALTPAVAKAKEISDKHHIHLQAYGPLGSLKAPGGNEDAVVERIAKEKGATPAQVLLAWAAQYGGGTVVTTSRDAERRGQMLEAFTKMSPLSEKEIQEIAKAAKKD</sequence>
<dbReference type="InterPro" id="IPR018170">
    <property type="entry name" value="Aldo/ket_reductase_CS"/>
</dbReference>
<dbReference type="InParanoid" id="A0A1Y1UE87"/>
<evidence type="ECO:0000256" key="1">
    <source>
        <dbReference type="PIRSR" id="PIRSR000097-1"/>
    </source>
</evidence>
<dbReference type="PIRSF" id="PIRSF000097">
    <property type="entry name" value="AKR"/>
    <property type="match status" value="1"/>
</dbReference>
<dbReference type="PANTHER" id="PTHR11732">
    <property type="entry name" value="ALDO/KETO REDUCTASE"/>
    <property type="match status" value="1"/>
</dbReference>
<dbReference type="AlphaFoldDB" id="A0A1Y1UE87"/>
<dbReference type="Pfam" id="PF00248">
    <property type="entry name" value="Aldo_ket_red"/>
    <property type="match status" value="1"/>
</dbReference>
<evidence type="ECO:0000259" key="4">
    <source>
        <dbReference type="Pfam" id="PF00248"/>
    </source>
</evidence>
<dbReference type="InterPro" id="IPR036812">
    <property type="entry name" value="NAD(P)_OxRdtase_dom_sf"/>
</dbReference>
<comment type="caution">
    <text evidence="5">The sequence shown here is derived from an EMBL/GenBank/DDBJ whole genome shotgun (WGS) entry which is preliminary data.</text>
</comment>
<dbReference type="InterPro" id="IPR020471">
    <property type="entry name" value="AKR"/>
</dbReference>
<name>A0A1Y1UE87_9TREE</name>
<evidence type="ECO:0000313" key="6">
    <source>
        <dbReference type="Proteomes" id="UP000193218"/>
    </source>
</evidence>
<dbReference type="GeneID" id="33560166"/>
<proteinExistence type="predicted"/>
<gene>
    <name evidence="5" type="ORF">BD324DRAFT_651583</name>
</gene>
<dbReference type="RefSeq" id="XP_021870443.1">
    <property type="nucleotide sequence ID" value="XM_022018357.1"/>
</dbReference>
<evidence type="ECO:0000256" key="2">
    <source>
        <dbReference type="PIRSR" id="PIRSR000097-2"/>
    </source>
</evidence>
<accession>A0A1Y1UE87</accession>
<dbReference type="Gene3D" id="3.20.20.100">
    <property type="entry name" value="NADP-dependent oxidoreductase domain"/>
    <property type="match status" value="1"/>
</dbReference>
<dbReference type="PRINTS" id="PR00069">
    <property type="entry name" value="ALDKETRDTASE"/>
</dbReference>